<evidence type="ECO:0000313" key="2">
    <source>
        <dbReference type="EMBL" id="BBO20538.1"/>
    </source>
</evidence>
<dbReference type="Pfam" id="PF02811">
    <property type="entry name" value="PHP"/>
    <property type="match status" value="1"/>
</dbReference>
<dbReference type="InterPro" id="IPR016195">
    <property type="entry name" value="Pol/histidinol_Pase-like"/>
</dbReference>
<evidence type="ECO:0000313" key="3">
    <source>
        <dbReference type="Proteomes" id="UP000662914"/>
    </source>
</evidence>
<proteinExistence type="predicted"/>
<dbReference type="InterPro" id="IPR003141">
    <property type="entry name" value="Pol/His_phosphatase_N"/>
</dbReference>
<dbReference type="SUPFAM" id="SSF89550">
    <property type="entry name" value="PHP domain-like"/>
    <property type="match status" value="1"/>
</dbReference>
<dbReference type="AlphaFoldDB" id="A0A809R1A8"/>
<reference evidence="2" key="1">
    <citation type="journal article" name="DNA Res.">
        <title>The physiological potential of anammox bacteria as revealed by their core genome structure.</title>
        <authorList>
            <person name="Okubo T."/>
            <person name="Toyoda A."/>
            <person name="Fukuhara K."/>
            <person name="Uchiyama I."/>
            <person name="Harigaya Y."/>
            <person name="Kuroiwa M."/>
            <person name="Suzuki T."/>
            <person name="Murakami Y."/>
            <person name="Suwa Y."/>
            <person name="Takami H."/>
        </authorList>
    </citation>
    <scope>NUCLEOTIDE SEQUENCE</scope>
    <source>
        <strain evidence="2">317325-3</strain>
    </source>
</reference>
<dbReference type="GO" id="GO:0035312">
    <property type="term" value="F:5'-3' DNA exonuclease activity"/>
    <property type="evidence" value="ECO:0007669"/>
    <property type="project" value="TreeGrafter"/>
</dbReference>
<dbReference type="KEGG" id="ddz:DSYM_12370"/>
<dbReference type="SMART" id="SM00481">
    <property type="entry name" value="POLIIIAc"/>
    <property type="match status" value="1"/>
</dbReference>
<protein>
    <submittedName>
        <fullName evidence="2">Phosphatase</fullName>
    </submittedName>
</protein>
<dbReference type="InterPro" id="IPR052018">
    <property type="entry name" value="PHP_domain"/>
</dbReference>
<dbReference type="CDD" id="cd07438">
    <property type="entry name" value="PHP_HisPPase_AMP"/>
    <property type="match status" value="1"/>
</dbReference>
<dbReference type="Proteomes" id="UP000662914">
    <property type="component" value="Chromosome"/>
</dbReference>
<dbReference type="NCBIfam" id="NF041577">
    <property type="entry name" value="nside_bi_sphtase"/>
    <property type="match status" value="1"/>
</dbReference>
<dbReference type="Gene3D" id="1.10.150.650">
    <property type="match status" value="1"/>
</dbReference>
<dbReference type="InterPro" id="IPR049742">
    <property type="entry name" value="35NBP"/>
</dbReference>
<dbReference type="PANTHER" id="PTHR42924:SF3">
    <property type="entry name" value="POLYMERASE_HISTIDINOL PHOSPHATASE N-TERMINAL DOMAIN-CONTAINING PROTEIN"/>
    <property type="match status" value="1"/>
</dbReference>
<gene>
    <name evidence="2" type="ORF">DSYM_12370</name>
</gene>
<dbReference type="GO" id="GO:0004534">
    <property type="term" value="F:5'-3' RNA exonuclease activity"/>
    <property type="evidence" value="ECO:0007669"/>
    <property type="project" value="TreeGrafter"/>
</dbReference>
<name>A0A809R1A8_9PROT</name>
<organism evidence="2 3">
    <name type="scientific">Candidatus Desulfobacillus denitrificans</name>
    <dbReference type="NCBI Taxonomy" id="2608985"/>
    <lineage>
        <taxon>Bacteria</taxon>
        <taxon>Pseudomonadati</taxon>
        <taxon>Pseudomonadota</taxon>
        <taxon>Betaproteobacteria</taxon>
        <taxon>Candidatus Desulfobacillus</taxon>
    </lineage>
</organism>
<feature type="domain" description="Polymerase/histidinol phosphatase N-terminal" evidence="1">
    <location>
        <begin position="3"/>
        <end position="68"/>
    </location>
</feature>
<sequence length="277" mass="30050">MKADLHCHSTISDGLLPPAEVARRAADRGLELWSLTDHDDVAGLAEARAVAEERGLRFLDGSEISVSWRDDASFHVVGLGIDPAHPALVAGLKAIRDGRDGRARRIGDELEKIGIHGAYAGAARYAEKASIISRAHFARFLVERKISPDVKSVFDHYLAKGKPGYVPHEWATLEDALCWIGDAGGVAVLAHPLRYRVSRDELRTFLGEFKDRGGQGIEVACGAHTPEEVHDCARLARHYGLKASVASDFHGPGESHADLGMTPPLPDDLVPIWAELL</sequence>
<accession>A0A809R1A8</accession>
<dbReference type="EMBL" id="AP021857">
    <property type="protein sequence ID" value="BBO20538.1"/>
    <property type="molecule type" value="Genomic_DNA"/>
</dbReference>
<evidence type="ECO:0000259" key="1">
    <source>
        <dbReference type="SMART" id="SM00481"/>
    </source>
</evidence>
<dbReference type="PANTHER" id="PTHR42924">
    <property type="entry name" value="EXONUCLEASE"/>
    <property type="match status" value="1"/>
</dbReference>
<dbReference type="InterPro" id="IPR004013">
    <property type="entry name" value="PHP_dom"/>
</dbReference>
<dbReference type="Gene3D" id="3.20.20.140">
    <property type="entry name" value="Metal-dependent hydrolases"/>
    <property type="match status" value="1"/>
</dbReference>